<gene>
    <name evidence="1" type="ORF">chiPu_0024818</name>
</gene>
<dbReference type="Proteomes" id="UP000287033">
    <property type="component" value="Unassembled WGS sequence"/>
</dbReference>
<evidence type="ECO:0000313" key="2">
    <source>
        <dbReference type="Proteomes" id="UP000287033"/>
    </source>
</evidence>
<dbReference type="AlphaFoldDB" id="A0A401TDH3"/>
<protein>
    <submittedName>
        <fullName evidence="1">Uncharacterized protein</fullName>
    </submittedName>
</protein>
<sequence length="93" mass="10109">MGDGDRAPLAFCADGVRLGRGDGEGSRKWFPGRDKLVKRQSFFIAVGDRPGIHWSSALRSPAATAAPRLKPTTSTFWLPLSDHCTGLSRIARK</sequence>
<name>A0A401TDH3_CHIPU</name>
<proteinExistence type="predicted"/>
<keyword evidence="2" id="KW-1185">Reference proteome</keyword>
<dbReference type="EMBL" id="BEZZ01046716">
    <property type="protein sequence ID" value="GCC40645.1"/>
    <property type="molecule type" value="Genomic_DNA"/>
</dbReference>
<accession>A0A401TDH3</accession>
<reference evidence="1 2" key="1">
    <citation type="journal article" date="2018" name="Nat. Ecol. Evol.">
        <title>Shark genomes provide insights into elasmobranch evolution and the origin of vertebrates.</title>
        <authorList>
            <person name="Hara Y"/>
            <person name="Yamaguchi K"/>
            <person name="Onimaru K"/>
            <person name="Kadota M"/>
            <person name="Koyanagi M"/>
            <person name="Keeley SD"/>
            <person name="Tatsumi K"/>
            <person name="Tanaka K"/>
            <person name="Motone F"/>
            <person name="Kageyama Y"/>
            <person name="Nozu R"/>
            <person name="Adachi N"/>
            <person name="Nishimura O"/>
            <person name="Nakagawa R"/>
            <person name="Tanegashima C"/>
            <person name="Kiyatake I"/>
            <person name="Matsumoto R"/>
            <person name="Murakumo K"/>
            <person name="Nishida K"/>
            <person name="Terakita A"/>
            <person name="Kuratani S"/>
            <person name="Sato K"/>
            <person name="Hyodo S Kuraku.S."/>
        </authorList>
    </citation>
    <scope>NUCLEOTIDE SEQUENCE [LARGE SCALE GENOMIC DNA]</scope>
</reference>
<organism evidence="1 2">
    <name type="scientific">Chiloscyllium punctatum</name>
    <name type="common">Brownbanded bambooshark</name>
    <name type="synonym">Hemiscyllium punctatum</name>
    <dbReference type="NCBI Taxonomy" id="137246"/>
    <lineage>
        <taxon>Eukaryota</taxon>
        <taxon>Metazoa</taxon>
        <taxon>Chordata</taxon>
        <taxon>Craniata</taxon>
        <taxon>Vertebrata</taxon>
        <taxon>Chondrichthyes</taxon>
        <taxon>Elasmobranchii</taxon>
        <taxon>Galeomorphii</taxon>
        <taxon>Galeoidea</taxon>
        <taxon>Orectolobiformes</taxon>
        <taxon>Hemiscylliidae</taxon>
        <taxon>Chiloscyllium</taxon>
    </lineage>
</organism>
<evidence type="ECO:0000313" key="1">
    <source>
        <dbReference type="EMBL" id="GCC40645.1"/>
    </source>
</evidence>
<comment type="caution">
    <text evidence="1">The sequence shown here is derived from an EMBL/GenBank/DDBJ whole genome shotgun (WGS) entry which is preliminary data.</text>
</comment>